<accession>A0A1G1T972</accession>
<dbReference type="EMBL" id="MDZB01000089">
    <property type="protein sequence ID" value="OGX87421.1"/>
    <property type="molecule type" value="Genomic_DNA"/>
</dbReference>
<gene>
    <name evidence="1" type="ORF">BEN47_10860</name>
</gene>
<organism evidence="1 2">
    <name type="scientific">Hymenobacter lapidarius</name>
    <dbReference type="NCBI Taxonomy" id="1908237"/>
    <lineage>
        <taxon>Bacteria</taxon>
        <taxon>Pseudomonadati</taxon>
        <taxon>Bacteroidota</taxon>
        <taxon>Cytophagia</taxon>
        <taxon>Cytophagales</taxon>
        <taxon>Hymenobacteraceae</taxon>
        <taxon>Hymenobacter</taxon>
    </lineage>
</organism>
<dbReference type="AlphaFoldDB" id="A0A1G1T972"/>
<protein>
    <submittedName>
        <fullName evidence="1">Uncharacterized protein</fullName>
    </submittedName>
</protein>
<keyword evidence="2" id="KW-1185">Reference proteome</keyword>
<comment type="caution">
    <text evidence="1">The sequence shown here is derived from an EMBL/GenBank/DDBJ whole genome shotgun (WGS) entry which is preliminary data.</text>
</comment>
<evidence type="ECO:0000313" key="1">
    <source>
        <dbReference type="EMBL" id="OGX87421.1"/>
    </source>
</evidence>
<reference evidence="1 2" key="1">
    <citation type="submission" date="2016-08" db="EMBL/GenBank/DDBJ databases">
        <title>Hymenobacter coccineus sp. nov., Hymenobacter lapidarius sp. nov. and Hymenobacter glacialis sp. nov., isolated from Antarctic soil.</title>
        <authorList>
            <person name="Sedlacek I."/>
            <person name="Kralova S."/>
            <person name="Kyrova K."/>
            <person name="Maslanova I."/>
            <person name="Stankova E."/>
            <person name="Vrbovska V."/>
            <person name="Nemec M."/>
            <person name="Bartak M."/>
            <person name="Svec P."/>
            <person name="Busse H.-J."/>
            <person name="Pantucek R."/>
        </authorList>
    </citation>
    <scope>NUCLEOTIDE SEQUENCE [LARGE SCALE GENOMIC DNA]</scope>
    <source>
        <strain evidence="1 2">CCM 8643</strain>
    </source>
</reference>
<proteinExistence type="predicted"/>
<sequence length="370" mass="42339">MSIRYLYLDDDPEEKVGQIATALSVPGKLVVEYRPVALFANQVEDLISQSGQFDGLLLDLRLDQERRPNGQRAEYTATTLAQFLRTKVYDQEVKIKDFPIVLCSQQWKIGMYDADLSSHDLFDYKFPKEDVEKRAQKISEKLMALVEGYRLIDKAPGRWNEMLACDAQLLDPRMFSRFAGRPVPIATHEYARYILRELLVPANELIKESVFAARLGQTGTGAGWARLRDEVFGAARYTGAFSQSWNRWWQPEINRIFEGLCGTTLSSLTAAQRVAALAEHTGIEGLVAAEPIMFNHSKWYWTICEALKTPLDPSEGFRLAPGHEPMAWQDYDYISLKALLERMHITDLHRSLHPDEVERFDAIREEYSQA</sequence>
<name>A0A1G1T972_9BACT</name>
<dbReference type="Proteomes" id="UP000176294">
    <property type="component" value="Unassembled WGS sequence"/>
</dbReference>
<dbReference type="STRING" id="1908237.BEN47_10860"/>
<evidence type="ECO:0000313" key="2">
    <source>
        <dbReference type="Proteomes" id="UP000176294"/>
    </source>
</evidence>